<protein>
    <recommendedName>
        <fullName evidence="5">tRNA pseudouridine synthase B</fullName>
        <ecNumber evidence="5">5.4.99.25</ecNumber>
    </recommendedName>
    <alternativeName>
        <fullName evidence="5">tRNA pseudouridine(55) synthase</fullName>
        <shortName evidence="5">Psi55 synthase</shortName>
    </alternativeName>
    <alternativeName>
        <fullName evidence="5">tRNA pseudouridylate synthase</fullName>
    </alternativeName>
    <alternativeName>
        <fullName evidence="5">tRNA-uridine isomerase</fullName>
    </alternativeName>
</protein>
<dbReference type="Pfam" id="PF16198">
    <property type="entry name" value="TruB_C_2"/>
    <property type="match status" value="1"/>
</dbReference>
<feature type="domain" description="tRNA pseudouridylate synthase B C-terminal" evidence="7">
    <location>
        <begin position="181"/>
        <end position="242"/>
    </location>
</feature>
<sequence>MARKKRFDDINGWLVLDKPVGVTSTQAVGRLKRLFHANKCGHAGTLDPLASGLLPIAFGEATKTVPFVMDGRKIYRFNVRWGVETDTDDAEGRILAEAPGRPTEADVLAILPEFMGEIMQVPPKYSAIKIDGERAYDLARDGEEVVLEARPIAVHRLDLVGMPDADTAVFDCECGKGTYVRALARDIGRRLGTRGHVVALRRVLVGPFGEAEMVPLAEVEAAFEDGGSDAVREYLSPVEAGLAEIPEVPMHRDAAARLRRGQSVILRGRDAPLDTAAAYATCGGELVALGEVARGEFVPKRVFVLDGESV</sequence>
<accession>A0AAU7X914</accession>
<keyword evidence="3 5" id="KW-0819">tRNA processing</keyword>
<feature type="domain" description="Pseudouridine synthase II N-terminal" evidence="6">
    <location>
        <begin position="32"/>
        <end position="180"/>
    </location>
</feature>
<dbReference type="KEGG" id="mflg:ABS361_18045"/>
<dbReference type="GO" id="GO:1990481">
    <property type="term" value="P:mRNA pseudouridine synthesis"/>
    <property type="evidence" value="ECO:0007669"/>
    <property type="project" value="TreeGrafter"/>
</dbReference>
<organism evidence="8">
    <name type="scientific">Methyloraptor flagellatus</name>
    <dbReference type="NCBI Taxonomy" id="3162530"/>
    <lineage>
        <taxon>Bacteria</taxon>
        <taxon>Pseudomonadati</taxon>
        <taxon>Pseudomonadota</taxon>
        <taxon>Alphaproteobacteria</taxon>
        <taxon>Hyphomicrobiales</taxon>
        <taxon>Ancalomicrobiaceae</taxon>
        <taxon>Methyloraptor</taxon>
    </lineage>
</organism>
<evidence type="ECO:0000259" key="7">
    <source>
        <dbReference type="Pfam" id="PF16198"/>
    </source>
</evidence>
<gene>
    <name evidence="5 8" type="primary">truB</name>
    <name evidence="8" type="ORF">ABS361_18045</name>
</gene>
<evidence type="ECO:0000256" key="2">
    <source>
        <dbReference type="ARBA" id="ARBA00005642"/>
    </source>
</evidence>
<dbReference type="InterPro" id="IPR014780">
    <property type="entry name" value="tRNA_psdUridine_synth_TruB"/>
</dbReference>
<dbReference type="PANTHER" id="PTHR13767">
    <property type="entry name" value="TRNA-PSEUDOURIDINE SYNTHASE"/>
    <property type="match status" value="1"/>
</dbReference>
<dbReference type="HAMAP" id="MF_01080">
    <property type="entry name" value="TruB_bact"/>
    <property type="match status" value="1"/>
</dbReference>
<dbReference type="InterPro" id="IPR002501">
    <property type="entry name" value="PsdUridine_synth_N"/>
</dbReference>
<dbReference type="PANTHER" id="PTHR13767:SF2">
    <property type="entry name" value="PSEUDOURIDYLATE SYNTHASE TRUB1"/>
    <property type="match status" value="1"/>
</dbReference>
<dbReference type="AlphaFoldDB" id="A0AAU7X914"/>
<dbReference type="GO" id="GO:0003723">
    <property type="term" value="F:RNA binding"/>
    <property type="evidence" value="ECO:0007669"/>
    <property type="project" value="InterPro"/>
</dbReference>
<dbReference type="EC" id="5.4.99.25" evidence="5"/>
<dbReference type="SUPFAM" id="SSF55120">
    <property type="entry name" value="Pseudouridine synthase"/>
    <property type="match status" value="1"/>
</dbReference>
<evidence type="ECO:0000259" key="6">
    <source>
        <dbReference type="Pfam" id="PF01509"/>
    </source>
</evidence>
<dbReference type="NCBIfam" id="TIGR00431">
    <property type="entry name" value="TruB"/>
    <property type="match status" value="1"/>
</dbReference>
<dbReference type="Pfam" id="PF01509">
    <property type="entry name" value="TruB_N"/>
    <property type="match status" value="1"/>
</dbReference>
<feature type="active site" description="Nucleophile" evidence="5">
    <location>
        <position position="47"/>
    </location>
</feature>
<dbReference type="Gene3D" id="3.30.2350.10">
    <property type="entry name" value="Pseudouridine synthase"/>
    <property type="match status" value="1"/>
</dbReference>
<comment type="similarity">
    <text evidence="2 5">Belongs to the pseudouridine synthase TruB family. Type 1 subfamily.</text>
</comment>
<keyword evidence="4 5" id="KW-0413">Isomerase</keyword>
<name>A0AAU7X914_9HYPH</name>
<evidence type="ECO:0000256" key="4">
    <source>
        <dbReference type="ARBA" id="ARBA00023235"/>
    </source>
</evidence>
<evidence type="ECO:0000256" key="1">
    <source>
        <dbReference type="ARBA" id="ARBA00000385"/>
    </source>
</evidence>
<evidence type="ECO:0000313" key="8">
    <source>
        <dbReference type="EMBL" id="XBY43941.1"/>
    </source>
</evidence>
<proteinExistence type="inferred from homology"/>
<dbReference type="GO" id="GO:0160148">
    <property type="term" value="F:tRNA pseudouridine(55) synthase activity"/>
    <property type="evidence" value="ECO:0007669"/>
    <property type="project" value="UniProtKB-EC"/>
</dbReference>
<evidence type="ECO:0000256" key="5">
    <source>
        <dbReference type="HAMAP-Rule" id="MF_01080"/>
    </source>
</evidence>
<dbReference type="EMBL" id="CP158568">
    <property type="protein sequence ID" value="XBY43941.1"/>
    <property type="molecule type" value="Genomic_DNA"/>
</dbReference>
<dbReference type="GO" id="GO:0031119">
    <property type="term" value="P:tRNA pseudouridine synthesis"/>
    <property type="evidence" value="ECO:0007669"/>
    <property type="project" value="UniProtKB-UniRule"/>
</dbReference>
<dbReference type="RefSeq" id="WP_407049037.1">
    <property type="nucleotide sequence ID" value="NZ_CP158568.1"/>
</dbReference>
<dbReference type="InterPro" id="IPR032819">
    <property type="entry name" value="TruB_C"/>
</dbReference>
<dbReference type="CDD" id="cd02573">
    <property type="entry name" value="PseudoU_synth_EcTruB"/>
    <property type="match status" value="1"/>
</dbReference>
<comment type="function">
    <text evidence="5">Responsible for synthesis of pseudouridine from uracil-55 in the psi GC loop of transfer RNAs.</text>
</comment>
<comment type="catalytic activity">
    <reaction evidence="1 5">
        <text>uridine(55) in tRNA = pseudouridine(55) in tRNA</text>
        <dbReference type="Rhea" id="RHEA:42532"/>
        <dbReference type="Rhea" id="RHEA-COMP:10101"/>
        <dbReference type="Rhea" id="RHEA-COMP:10102"/>
        <dbReference type="ChEBI" id="CHEBI:65314"/>
        <dbReference type="ChEBI" id="CHEBI:65315"/>
        <dbReference type="EC" id="5.4.99.25"/>
    </reaction>
</comment>
<reference evidence="8" key="1">
    <citation type="submission" date="2024-06" db="EMBL/GenBank/DDBJ databases">
        <title>Methylostella associata gen. nov., sp. nov., a novel Ancalomicrobiaceae-affiliated facultatively methylotrophic bacteria that feed on methanotrophs of the genus Methylococcus.</title>
        <authorList>
            <person name="Saltykova V."/>
            <person name="Danilova O.V."/>
            <person name="Oshkin I.Y."/>
            <person name="Belova S.E."/>
            <person name="Pimenov N.V."/>
            <person name="Dedysh S.N."/>
        </authorList>
    </citation>
    <scope>NUCLEOTIDE SEQUENCE</scope>
    <source>
        <strain evidence="8">S20</strain>
    </source>
</reference>
<dbReference type="InterPro" id="IPR020103">
    <property type="entry name" value="PsdUridine_synth_cat_dom_sf"/>
</dbReference>
<evidence type="ECO:0000256" key="3">
    <source>
        <dbReference type="ARBA" id="ARBA00022694"/>
    </source>
</evidence>